<organism evidence="1 2">
    <name type="scientific">Sphingomonas psychrolutea</name>
    <dbReference type="NCBI Taxonomy" id="1259676"/>
    <lineage>
        <taxon>Bacteria</taxon>
        <taxon>Pseudomonadati</taxon>
        <taxon>Pseudomonadota</taxon>
        <taxon>Alphaproteobacteria</taxon>
        <taxon>Sphingomonadales</taxon>
        <taxon>Sphingomonadaceae</taxon>
        <taxon>Sphingomonas</taxon>
    </lineage>
</organism>
<comment type="caution">
    <text evidence="1">The sequence shown here is derived from an EMBL/GenBank/DDBJ whole genome shotgun (WGS) entry which is preliminary data.</text>
</comment>
<dbReference type="Proteomes" id="UP000618591">
    <property type="component" value="Unassembled WGS sequence"/>
</dbReference>
<accession>A0ABQ1GMQ2</accession>
<reference evidence="2" key="1">
    <citation type="journal article" date="2019" name="Int. J. Syst. Evol. Microbiol.">
        <title>The Global Catalogue of Microorganisms (GCM) 10K type strain sequencing project: providing services to taxonomists for standard genome sequencing and annotation.</title>
        <authorList>
            <consortium name="The Broad Institute Genomics Platform"/>
            <consortium name="The Broad Institute Genome Sequencing Center for Infectious Disease"/>
            <person name="Wu L."/>
            <person name="Ma J."/>
        </authorList>
    </citation>
    <scope>NUCLEOTIDE SEQUENCE [LARGE SCALE GENOMIC DNA]</scope>
    <source>
        <strain evidence="2">CGMCC 1.10106</strain>
    </source>
</reference>
<protein>
    <submittedName>
        <fullName evidence="1">Uncharacterized protein</fullName>
    </submittedName>
</protein>
<evidence type="ECO:0000313" key="1">
    <source>
        <dbReference type="EMBL" id="GGA46912.1"/>
    </source>
</evidence>
<name>A0ABQ1GMQ2_9SPHN</name>
<gene>
    <name evidence="1" type="ORF">GCM10011395_16410</name>
</gene>
<sequence length="226" mass="21673">MGAGDLDVNGAILIDGGGSAMIVGAGNYAIGNNGSGVAINLSGGSSLKFNDGTFSANGAITTSGGSIIVFGATANHLINGGLSLNGSSIFGAGTYTINGNFTNNTGGTMTGSDVTFILAGSLNVAGGTSVNLSAPSGTSSSGITDVLFATRTTAATILGGGTQDYFSGAVYVPNSDFQMSGGASVAGACFMLIAKTVTLSGGPTAGTMCASLTSSSANSSNVTLIQ</sequence>
<evidence type="ECO:0000313" key="2">
    <source>
        <dbReference type="Proteomes" id="UP000618591"/>
    </source>
</evidence>
<dbReference type="EMBL" id="BMDW01000008">
    <property type="protein sequence ID" value="GGA46912.1"/>
    <property type="molecule type" value="Genomic_DNA"/>
</dbReference>
<keyword evidence="2" id="KW-1185">Reference proteome</keyword>
<proteinExistence type="predicted"/>